<reference evidence="1 2" key="1">
    <citation type="submission" date="2019-02" db="EMBL/GenBank/DDBJ databases">
        <title>Genome sequencing of the rare red list fungi Hericium alpestre (H. flagellum).</title>
        <authorList>
            <person name="Buettner E."/>
            <person name="Kellner H."/>
        </authorList>
    </citation>
    <scope>NUCLEOTIDE SEQUENCE [LARGE SCALE GENOMIC DNA]</scope>
    <source>
        <strain evidence="1 2">DSM 108284</strain>
    </source>
</reference>
<dbReference type="OrthoDB" id="2685413at2759"/>
<proteinExistence type="predicted"/>
<gene>
    <name evidence="1" type="ORF">EWM64_g2806</name>
</gene>
<dbReference type="EMBL" id="SFCI01000238">
    <property type="protein sequence ID" value="TFY81205.1"/>
    <property type="molecule type" value="Genomic_DNA"/>
</dbReference>
<dbReference type="Gene3D" id="3.80.10.10">
    <property type="entry name" value="Ribonuclease Inhibitor"/>
    <property type="match status" value="1"/>
</dbReference>
<keyword evidence="2" id="KW-1185">Reference proteome</keyword>
<dbReference type="STRING" id="135208.A0A4Z0A396"/>
<accession>A0A4Z0A396</accession>
<dbReference type="SUPFAM" id="SSF52047">
    <property type="entry name" value="RNI-like"/>
    <property type="match status" value="1"/>
</dbReference>
<evidence type="ECO:0000313" key="2">
    <source>
        <dbReference type="Proteomes" id="UP000298061"/>
    </source>
</evidence>
<sequence>MVFNPKMLDASIRDVVSCLTNEQKADVLLYAMQQLPSGPGMIVENAAQTCLQITSMRPEKTIQARLLRAKARFAAGLRAAAHQDVQAILQIDPTHREAQQLMPHADSVQLRTSSSRNRGQPRFSPEIWREIASYLPRQDLRTLLFIPNELSSVAGQLLFYRLHLQFGTAKGYGDMEDKNEAEEIDRWHARRSADILTHLLSNSVYATAVRTLVISAPVKNEMVFQIAMLANTLVKLTSLQCIRLEMASDAMESILEVIKDTHPRLQGLELQCSFGDPPHIPNLPHLVKFAYNGRIVTQVLRLFISERAPTLRRLFYHHDVKKESLETPMYIDPRNLTCVDLHGFHLTAQFLDTLITQGSGLETLRLSFTAADPPLSPVFRAESSLLPHLREFLLFAKSIAINDPDLFPSVAHFLRRHTAVRVLGLHGEPAQALGFDAAVWSVLPVFKKLRVLSIPVPKDLSPALSAWLVPRSVTSLTFTSLAGESDVYLSQIWPGLPPRIKRLHIPLTLSTASKLEIARNVCDVRVLSFPDGDFAVERDDVGGPRLEAWHFRSLAYYGEEWLRQHGCEDSLHWAVTLPVGW</sequence>
<evidence type="ECO:0000313" key="1">
    <source>
        <dbReference type="EMBL" id="TFY81205.1"/>
    </source>
</evidence>
<comment type="caution">
    <text evidence="1">The sequence shown here is derived from an EMBL/GenBank/DDBJ whole genome shotgun (WGS) entry which is preliminary data.</text>
</comment>
<name>A0A4Z0A396_9AGAM</name>
<dbReference type="Proteomes" id="UP000298061">
    <property type="component" value="Unassembled WGS sequence"/>
</dbReference>
<protein>
    <submittedName>
        <fullName evidence="1">Uncharacterized protein</fullName>
    </submittedName>
</protein>
<dbReference type="InterPro" id="IPR032675">
    <property type="entry name" value="LRR_dom_sf"/>
</dbReference>
<dbReference type="AlphaFoldDB" id="A0A4Z0A396"/>
<organism evidence="1 2">
    <name type="scientific">Hericium alpestre</name>
    <dbReference type="NCBI Taxonomy" id="135208"/>
    <lineage>
        <taxon>Eukaryota</taxon>
        <taxon>Fungi</taxon>
        <taxon>Dikarya</taxon>
        <taxon>Basidiomycota</taxon>
        <taxon>Agaricomycotina</taxon>
        <taxon>Agaricomycetes</taxon>
        <taxon>Russulales</taxon>
        <taxon>Hericiaceae</taxon>
        <taxon>Hericium</taxon>
    </lineage>
</organism>